<name>A0A261QVJ9_9BORD</name>
<accession>A0A261QVJ9</accession>
<evidence type="ECO:0000259" key="3">
    <source>
        <dbReference type="Pfam" id="PF14302"/>
    </source>
</evidence>
<dbReference type="EMBL" id="NEVK01000008">
    <property type="protein sequence ID" value="OZI16390.1"/>
    <property type="molecule type" value="Genomic_DNA"/>
</dbReference>
<keyword evidence="5" id="KW-1185">Reference proteome</keyword>
<dbReference type="PROSITE" id="PS51257">
    <property type="entry name" value="PROKAR_LIPOPROTEIN"/>
    <property type="match status" value="1"/>
</dbReference>
<evidence type="ECO:0000313" key="5">
    <source>
        <dbReference type="Proteomes" id="UP000216947"/>
    </source>
</evidence>
<dbReference type="Pfam" id="PF03724">
    <property type="entry name" value="META"/>
    <property type="match status" value="1"/>
</dbReference>
<evidence type="ECO:0000313" key="4">
    <source>
        <dbReference type="EMBL" id="OZI16390.1"/>
    </source>
</evidence>
<dbReference type="AlphaFoldDB" id="A0A261QVJ9"/>
<proteinExistence type="predicted"/>
<organism evidence="4 5">
    <name type="scientific">Bordetella genomosp. 7</name>
    <dbReference type="NCBI Taxonomy" id="1416805"/>
    <lineage>
        <taxon>Bacteria</taxon>
        <taxon>Pseudomonadati</taxon>
        <taxon>Pseudomonadota</taxon>
        <taxon>Betaproteobacteria</taxon>
        <taxon>Burkholderiales</taxon>
        <taxon>Alcaligenaceae</taxon>
        <taxon>Bordetella</taxon>
    </lineage>
</organism>
<dbReference type="InterPro" id="IPR025485">
    <property type="entry name" value="DUF4377"/>
</dbReference>
<feature type="domain" description="DUF4377" evidence="3">
    <location>
        <begin position="172"/>
        <end position="255"/>
    </location>
</feature>
<feature type="domain" description="DUF306" evidence="2">
    <location>
        <begin position="34"/>
        <end position="149"/>
    </location>
</feature>
<comment type="caution">
    <text evidence="4">The sequence shown here is derived from an EMBL/GenBank/DDBJ whole genome shotgun (WGS) entry which is preliminary data.</text>
</comment>
<reference evidence="5" key="1">
    <citation type="submission" date="2017-05" db="EMBL/GenBank/DDBJ databases">
        <title>Complete and WGS of Bordetella genogroups.</title>
        <authorList>
            <person name="Spilker T."/>
            <person name="Lipuma J."/>
        </authorList>
    </citation>
    <scope>NUCLEOTIDE SEQUENCE [LARGE SCALE GENOMIC DNA]</scope>
    <source>
        <strain evidence="5">AU18089</strain>
    </source>
</reference>
<sequence length="259" mass="28051">MYRSLCRFFLISAAGMLAACATSPSSDSAPAALSAYHWDLAQAHDGNGAPQPDWAPPATRQGQPLRLSFADGRLSVSGLCNRLGASYTLQGSRISISPVVGTMMACPEAAVMQYEQALGQRLPQAAAWRIDQGQGGPALTLTFNDGATWTLAGTPTDQTRFGTAGQTLFMEVSAQRVPCSHPLVPGKQCLRIREVQFDAQGLKTGHGEWQAFYDEIEGYTHEPGVRNVLRVKRYERPQAPADASRYAYVLDMVVESARE</sequence>
<feature type="signal peptide" evidence="1">
    <location>
        <begin position="1"/>
        <end position="18"/>
    </location>
</feature>
<protein>
    <submittedName>
        <fullName evidence="4">Heat-shock protein</fullName>
    </submittedName>
</protein>
<dbReference type="InterPro" id="IPR038670">
    <property type="entry name" value="HslJ-like_sf"/>
</dbReference>
<gene>
    <name evidence="4" type="ORF">CAL19_17025</name>
</gene>
<evidence type="ECO:0000259" key="2">
    <source>
        <dbReference type="Pfam" id="PF03724"/>
    </source>
</evidence>
<dbReference type="RefSeq" id="WP_026638938.1">
    <property type="nucleotide sequence ID" value="NZ_NEVK01000008.1"/>
</dbReference>
<dbReference type="PANTHER" id="PTHR35535:SF1">
    <property type="entry name" value="HEAT SHOCK PROTEIN HSLJ"/>
    <property type="match status" value="1"/>
</dbReference>
<dbReference type="InterPro" id="IPR005184">
    <property type="entry name" value="DUF306_Meta_HslJ"/>
</dbReference>
<dbReference type="PANTHER" id="PTHR35535">
    <property type="entry name" value="HEAT SHOCK PROTEIN HSLJ"/>
    <property type="match status" value="1"/>
</dbReference>
<feature type="chain" id="PRO_5012898774" evidence="1">
    <location>
        <begin position="19"/>
        <end position="259"/>
    </location>
</feature>
<keyword evidence="1" id="KW-0732">Signal</keyword>
<dbReference type="Pfam" id="PF14302">
    <property type="entry name" value="DUF4377"/>
    <property type="match status" value="1"/>
</dbReference>
<evidence type="ECO:0000256" key="1">
    <source>
        <dbReference type="SAM" id="SignalP"/>
    </source>
</evidence>
<dbReference type="InterPro" id="IPR053147">
    <property type="entry name" value="Hsp_HslJ-like"/>
</dbReference>
<dbReference type="Proteomes" id="UP000216947">
    <property type="component" value="Unassembled WGS sequence"/>
</dbReference>
<dbReference type="Gene3D" id="2.40.128.270">
    <property type="match status" value="1"/>
</dbReference>